<dbReference type="PANTHER" id="PTHR10612">
    <property type="entry name" value="APOLIPOPROTEIN D"/>
    <property type="match status" value="1"/>
</dbReference>
<reference evidence="5" key="1">
    <citation type="submission" date="2021-12" db="EMBL/GenBank/DDBJ databases">
        <title>Enterovibrio ZSDZ35 sp. nov. and Enterovibrio ZSDZ42 sp. nov., isolated from coastal seawater in Qingdao.</title>
        <authorList>
            <person name="Zhang P."/>
        </authorList>
    </citation>
    <scope>NUCLEOTIDE SEQUENCE</scope>
    <source>
        <strain evidence="5">ZSDZ35</strain>
    </source>
</reference>
<proteinExistence type="inferred from homology"/>
<dbReference type="RefSeq" id="WP_274144671.1">
    <property type="nucleotide sequence ID" value="NZ_JAJUBB010000021.1"/>
</dbReference>
<comment type="caution">
    <text evidence="5">The sequence shown here is derived from an EMBL/GenBank/DDBJ whole genome shotgun (WGS) entry which is preliminary data.</text>
</comment>
<keyword evidence="2" id="KW-0998">Cell outer membrane</keyword>
<dbReference type="PRINTS" id="PR01171">
    <property type="entry name" value="BCTLIPOCALIN"/>
</dbReference>
<keyword evidence="2" id="KW-0446">Lipid-binding</keyword>
<organism evidence="5 6">
    <name type="scientific">Enterovibrio qingdaonensis</name>
    <dbReference type="NCBI Taxonomy" id="2899818"/>
    <lineage>
        <taxon>Bacteria</taxon>
        <taxon>Pseudomonadati</taxon>
        <taxon>Pseudomonadota</taxon>
        <taxon>Gammaproteobacteria</taxon>
        <taxon>Vibrionales</taxon>
        <taxon>Vibrionaceae</taxon>
        <taxon>Enterovibrio</taxon>
    </lineage>
</organism>
<evidence type="ECO:0000256" key="1">
    <source>
        <dbReference type="ARBA" id="ARBA00006889"/>
    </source>
</evidence>
<dbReference type="Pfam" id="PF08212">
    <property type="entry name" value="Lipocalin_2"/>
    <property type="match status" value="1"/>
</dbReference>
<comment type="subunit">
    <text evidence="2">Homodimer.</text>
</comment>
<dbReference type="PROSITE" id="PS51257">
    <property type="entry name" value="PROKAR_LIPOPROTEIN"/>
    <property type="match status" value="1"/>
</dbReference>
<comment type="similarity">
    <text evidence="1 2">Belongs to the calycin superfamily. Lipocalin family.</text>
</comment>
<dbReference type="InterPro" id="IPR000566">
    <property type="entry name" value="Lipocln_cytosolic_FA-bd_dom"/>
</dbReference>
<feature type="signal peptide" evidence="3">
    <location>
        <begin position="1"/>
        <end position="15"/>
    </location>
</feature>
<dbReference type="PIRSF" id="PIRSF036893">
    <property type="entry name" value="Lipocalin_ApoD"/>
    <property type="match status" value="1"/>
</dbReference>
<dbReference type="CDD" id="cd19438">
    <property type="entry name" value="lipocalin_Blc-like"/>
    <property type="match status" value="1"/>
</dbReference>
<keyword evidence="2" id="KW-0472">Membrane</keyword>
<dbReference type="InterPro" id="IPR002446">
    <property type="entry name" value="Lipocalin_bac"/>
</dbReference>
<keyword evidence="3" id="KW-0732">Signal</keyword>
<feature type="chain" id="PRO_5046508096" description="Outer membrane lipoprotein Blc" evidence="3">
    <location>
        <begin position="16"/>
        <end position="169"/>
    </location>
</feature>
<keyword evidence="6" id="KW-1185">Reference proteome</keyword>
<dbReference type="Proteomes" id="UP001149821">
    <property type="component" value="Unassembled WGS sequence"/>
</dbReference>
<evidence type="ECO:0000259" key="4">
    <source>
        <dbReference type="Pfam" id="PF08212"/>
    </source>
</evidence>
<dbReference type="InterPro" id="IPR047202">
    <property type="entry name" value="Lipocalin_Blc-like_dom"/>
</dbReference>
<name>A0ABT5QRP6_9GAMM</name>
<dbReference type="PROSITE" id="PS00213">
    <property type="entry name" value="LIPOCALIN"/>
    <property type="match status" value="1"/>
</dbReference>
<evidence type="ECO:0000256" key="3">
    <source>
        <dbReference type="SAM" id="SignalP"/>
    </source>
</evidence>
<gene>
    <name evidence="5" type="ORF">LRP49_20960</name>
</gene>
<feature type="domain" description="Lipocalin/cytosolic fatty-acid binding" evidence="4">
    <location>
        <begin position="33"/>
        <end position="166"/>
    </location>
</feature>
<dbReference type="InterPro" id="IPR022272">
    <property type="entry name" value="Lipocalin_CS"/>
</dbReference>
<keyword evidence="2" id="KW-0449">Lipoprotein</keyword>
<dbReference type="InterPro" id="IPR022271">
    <property type="entry name" value="Lipocalin_ApoD"/>
</dbReference>
<dbReference type="EMBL" id="JAJUBB010000021">
    <property type="protein sequence ID" value="MDD1783650.1"/>
    <property type="molecule type" value="Genomic_DNA"/>
</dbReference>
<dbReference type="PANTHER" id="PTHR10612:SF34">
    <property type="entry name" value="APOLIPOPROTEIN D"/>
    <property type="match status" value="1"/>
</dbReference>
<dbReference type="Gene3D" id="2.40.128.20">
    <property type="match status" value="1"/>
</dbReference>
<evidence type="ECO:0000313" key="6">
    <source>
        <dbReference type="Proteomes" id="UP001149821"/>
    </source>
</evidence>
<evidence type="ECO:0000256" key="2">
    <source>
        <dbReference type="PIRNR" id="PIRNR036893"/>
    </source>
</evidence>
<dbReference type="InterPro" id="IPR012674">
    <property type="entry name" value="Calycin"/>
</dbReference>
<comment type="function">
    <text evidence="2">Involved in the storage or transport of lipids necessary for membrane maintenance under stressful conditions. Displays a binding preference for lysophospholipids.</text>
</comment>
<comment type="subcellular location">
    <subcellularLocation>
        <location evidence="2">Cell outer membrane</location>
    </subcellularLocation>
</comment>
<dbReference type="SUPFAM" id="SSF50814">
    <property type="entry name" value="Lipocalins"/>
    <property type="match status" value="1"/>
</dbReference>
<evidence type="ECO:0000313" key="5">
    <source>
        <dbReference type="EMBL" id="MDD1783650.1"/>
    </source>
</evidence>
<accession>A0ABT5QRP6</accession>
<sequence length="169" mass="19530">MYKRLFILFTTFALAACQTVPDGITPVAQFEKSRFLGEWYEIARLDHSFENGLSEVTAQYVARTDGGIDVINRGFKQKDNAWTEAIGRAYFVEDTYLGHLKVSFFGPFYSSYVVFELGEDYEYAFVSGYSKDYLWLLARRPTVSNELLMRFLRIADEKGFDVEEIILSQ</sequence>
<protein>
    <recommendedName>
        <fullName evidence="2">Outer membrane lipoprotein Blc</fullName>
    </recommendedName>
</protein>